<dbReference type="PRINTS" id="PR00625">
    <property type="entry name" value="JDOMAIN"/>
</dbReference>
<evidence type="ECO:0000259" key="1">
    <source>
        <dbReference type="PROSITE" id="PS50076"/>
    </source>
</evidence>
<dbReference type="PROSITE" id="PS50076">
    <property type="entry name" value="DNAJ_2"/>
    <property type="match status" value="1"/>
</dbReference>
<dbReference type="Gene3D" id="1.10.287.110">
    <property type="entry name" value="DnaJ domain"/>
    <property type="match status" value="1"/>
</dbReference>
<gene>
    <name evidence="2" type="ORF">C241_05052</name>
</gene>
<dbReference type="EMBL" id="AMQQ01000009">
    <property type="protein sequence ID" value="EKJ96712.1"/>
    <property type="molecule type" value="Genomic_DNA"/>
</dbReference>
<dbReference type="InterPro" id="IPR050817">
    <property type="entry name" value="DjlA_DnaK_co-chaperone"/>
</dbReference>
<dbReference type="CDD" id="cd06257">
    <property type="entry name" value="DnaJ"/>
    <property type="match status" value="1"/>
</dbReference>
<reference evidence="2 3" key="1">
    <citation type="journal article" date="2013" name="Genome Announc.">
        <title>Genome Sequence of Rhizobium lupini HPC(L) Isolated from Saline Desert Soil, Kutch (Gujarat).</title>
        <authorList>
            <person name="Agarwal L."/>
            <person name="Purohit H.J."/>
        </authorList>
    </citation>
    <scope>NUCLEOTIDE SEQUENCE [LARGE SCALE GENOMIC DNA]</scope>
    <source>
        <strain evidence="3">HPC(L)</strain>
    </source>
</reference>
<evidence type="ECO:0000313" key="3">
    <source>
        <dbReference type="Proteomes" id="UP000017668"/>
    </source>
</evidence>
<evidence type="ECO:0000313" key="2">
    <source>
        <dbReference type="EMBL" id="EKJ96712.1"/>
    </source>
</evidence>
<dbReference type="InterPro" id="IPR001623">
    <property type="entry name" value="DnaJ_domain"/>
</dbReference>
<accession>A0ABN0HQ08</accession>
<keyword evidence="3" id="KW-1185">Reference proteome</keyword>
<name>A0ABN0HQ08_RHILU</name>
<dbReference type="PANTHER" id="PTHR24074">
    <property type="entry name" value="CO-CHAPERONE PROTEIN DJLA"/>
    <property type="match status" value="1"/>
</dbReference>
<proteinExistence type="predicted"/>
<dbReference type="InterPro" id="IPR036869">
    <property type="entry name" value="J_dom_sf"/>
</dbReference>
<comment type="caution">
    <text evidence="2">The sequence shown here is derived from an EMBL/GenBank/DDBJ whole genome shotgun (WGS) entry which is preliminary data.</text>
</comment>
<dbReference type="Pfam" id="PF00226">
    <property type="entry name" value="DnaJ"/>
    <property type="match status" value="1"/>
</dbReference>
<organism evidence="2 3">
    <name type="scientific">Bradyrhizobium lupini HPC(L)</name>
    <dbReference type="NCBI Taxonomy" id="1229491"/>
    <lineage>
        <taxon>Bacteria</taxon>
        <taxon>Pseudomonadati</taxon>
        <taxon>Pseudomonadota</taxon>
        <taxon>Alphaproteobacteria</taxon>
        <taxon>Hyphomicrobiales</taxon>
        <taxon>Nitrobacteraceae</taxon>
        <taxon>Bradyrhizobium</taxon>
    </lineage>
</organism>
<dbReference type="SMART" id="SM00271">
    <property type="entry name" value="DnaJ"/>
    <property type="match status" value="1"/>
</dbReference>
<sequence>MARHVHVDGRDPYRVLGVSPSDDFLDIRKRYRSLVAEHHPDKLIARGVPMELHAAANERMAALNAAYAAIEKERRVA</sequence>
<dbReference type="Proteomes" id="UP000017668">
    <property type="component" value="Unassembled WGS sequence"/>
</dbReference>
<protein>
    <submittedName>
        <fullName evidence="2">DnaJ family molecular chaperone</fullName>
    </submittedName>
</protein>
<dbReference type="SUPFAM" id="SSF46565">
    <property type="entry name" value="Chaperone J-domain"/>
    <property type="match status" value="1"/>
</dbReference>
<feature type="domain" description="J" evidence="1">
    <location>
        <begin position="11"/>
        <end position="75"/>
    </location>
</feature>